<evidence type="ECO:0000256" key="8">
    <source>
        <dbReference type="SAM" id="Phobius"/>
    </source>
</evidence>
<evidence type="ECO:0000256" key="6">
    <source>
        <dbReference type="ARBA" id="ARBA00023136"/>
    </source>
</evidence>
<reference evidence="11" key="1">
    <citation type="submission" date="2016-10" db="EMBL/GenBank/DDBJ databases">
        <authorList>
            <person name="Varghese N."/>
            <person name="Submissions S."/>
        </authorList>
    </citation>
    <scope>NUCLEOTIDE SEQUENCE [LARGE SCALE GENOMIC DNA]</scope>
    <source>
        <strain evidence="11">CGMCC 1.6199</strain>
    </source>
</reference>
<keyword evidence="7 10" id="KW-0407">Ion channel</keyword>
<keyword evidence="3 8" id="KW-0812">Transmembrane</keyword>
<feature type="transmembrane region" description="Helical" evidence="8">
    <location>
        <begin position="12"/>
        <end position="32"/>
    </location>
</feature>
<feature type="transmembrane region" description="Helical" evidence="8">
    <location>
        <begin position="120"/>
        <end position="138"/>
    </location>
</feature>
<dbReference type="EMBL" id="FNHF01000001">
    <property type="protein sequence ID" value="SDL94849.1"/>
    <property type="molecule type" value="Genomic_DNA"/>
</dbReference>
<dbReference type="Gene3D" id="1.10.287.70">
    <property type="match status" value="1"/>
</dbReference>
<gene>
    <name evidence="10" type="ORF">SAMN05216244_1324</name>
</gene>
<dbReference type="InterPro" id="IPR027359">
    <property type="entry name" value="Volt_channel_dom_sf"/>
</dbReference>
<keyword evidence="6 8" id="KW-0472">Membrane</keyword>
<dbReference type="InterPro" id="IPR013099">
    <property type="entry name" value="K_chnl_dom"/>
</dbReference>
<evidence type="ECO:0000313" key="11">
    <source>
        <dbReference type="Proteomes" id="UP000182347"/>
    </source>
</evidence>
<evidence type="ECO:0000256" key="5">
    <source>
        <dbReference type="ARBA" id="ARBA00023065"/>
    </source>
</evidence>
<keyword evidence="5" id="KW-0406">Ion transport</keyword>
<keyword evidence="2" id="KW-0813">Transport</keyword>
<accession>A0A1G9P7X1</accession>
<feature type="transmembrane region" description="Helical" evidence="8">
    <location>
        <begin position="173"/>
        <end position="198"/>
    </location>
</feature>
<organism evidence="10 11">
    <name type="scientific">Sediminibacillus halophilus</name>
    <dbReference type="NCBI Taxonomy" id="482461"/>
    <lineage>
        <taxon>Bacteria</taxon>
        <taxon>Bacillati</taxon>
        <taxon>Bacillota</taxon>
        <taxon>Bacilli</taxon>
        <taxon>Bacillales</taxon>
        <taxon>Bacillaceae</taxon>
        <taxon>Sediminibacillus</taxon>
    </lineage>
</organism>
<dbReference type="OrthoDB" id="9785285at2"/>
<dbReference type="Proteomes" id="UP000182347">
    <property type="component" value="Unassembled WGS sequence"/>
</dbReference>
<feature type="domain" description="Potassium channel" evidence="9">
    <location>
        <begin position="125"/>
        <end position="198"/>
    </location>
</feature>
<evidence type="ECO:0000313" key="10">
    <source>
        <dbReference type="EMBL" id="SDL94849.1"/>
    </source>
</evidence>
<evidence type="ECO:0000256" key="4">
    <source>
        <dbReference type="ARBA" id="ARBA00022989"/>
    </source>
</evidence>
<dbReference type="AlphaFoldDB" id="A0A1G9P7X1"/>
<dbReference type="Gene3D" id="1.20.120.350">
    <property type="entry name" value="Voltage-gated potassium channels. Chain C"/>
    <property type="match status" value="1"/>
</dbReference>
<name>A0A1G9P7X1_9BACI</name>
<dbReference type="PANTHER" id="PTHR11537">
    <property type="entry name" value="VOLTAGE-GATED POTASSIUM CHANNEL"/>
    <property type="match status" value="1"/>
</dbReference>
<keyword evidence="4 8" id="KW-1133">Transmembrane helix</keyword>
<feature type="transmembrane region" description="Helical" evidence="8">
    <location>
        <begin position="38"/>
        <end position="58"/>
    </location>
</feature>
<evidence type="ECO:0000256" key="1">
    <source>
        <dbReference type="ARBA" id="ARBA00004141"/>
    </source>
</evidence>
<comment type="subcellular location">
    <subcellularLocation>
        <location evidence="1">Membrane</location>
        <topology evidence="1">Multi-pass membrane protein</topology>
    </subcellularLocation>
</comment>
<dbReference type="PANTHER" id="PTHR11537:SF254">
    <property type="entry name" value="POTASSIUM VOLTAGE-GATED CHANNEL PROTEIN SHAB"/>
    <property type="match status" value="1"/>
</dbReference>
<dbReference type="STRING" id="482461.SAMN05216244_1324"/>
<dbReference type="GO" id="GO:0001508">
    <property type="term" value="P:action potential"/>
    <property type="evidence" value="ECO:0007669"/>
    <property type="project" value="TreeGrafter"/>
</dbReference>
<dbReference type="GO" id="GO:0008076">
    <property type="term" value="C:voltage-gated potassium channel complex"/>
    <property type="evidence" value="ECO:0007669"/>
    <property type="project" value="InterPro"/>
</dbReference>
<dbReference type="RefSeq" id="WP_074597999.1">
    <property type="nucleotide sequence ID" value="NZ_FNHF01000001.1"/>
</dbReference>
<dbReference type="GO" id="GO:0005249">
    <property type="term" value="F:voltage-gated potassium channel activity"/>
    <property type="evidence" value="ECO:0007669"/>
    <property type="project" value="InterPro"/>
</dbReference>
<evidence type="ECO:0000256" key="2">
    <source>
        <dbReference type="ARBA" id="ARBA00022448"/>
    </source>
</evidence>
<dbReference type="Gene3D" id="1.20.5.110">
    <property type="match status" value="1"/>
</dbReference>
<dbReference type="Pfam" id="PF07885">
    <property type="entry name" value="Ion_trans_2"/>
    <property type="match status" value="1"/>
</dbReference>
<evidence type="ECO:0000256" key="7">
    <source>
        <dbReference type="ARBA" id="ARBA00023303"/>
    </source>
</evidence>
<dbReference type="SUPFAM" id="SSF81324">
    <property type="entry name" value="Voltage-gated potassium channels"/>
    <property type="match status" value="1"/>
</dbReference>
<proteinExistence type="predicted"/>
<dbReference type="InterPro" id="IPR028325">
    <property type="entry name" value="VG_K_chnl"/>
</dbReference>
<evidence type="ECO:0000259" key="9">
    <source>
        <dbReference type="Pfam" id="PF07885"/>
    </source>
</evidence>
<protein>
    <submittedName>
        <fullName evidence="10">Voltage-gated potassium channel</fullName>
    </submittedName>
</protein>
<sequence length="259" mass="30095">MNKNFFRNVNWTLAYETFMVILAFISVFFIWFDEERWVYLHFFVWVFFFLDVTVRLIISPAKWEYVKQNPLDIIAALPLDAIFQTARVARLFRVLRIISLSKNRYKQLFAILRTNGLDRVLTVSILLIFTSTIIVRYVEPNIDSFMDGLWWSIVTTTTVGYGDISPSTAPGRLIAIVLMLIGIGIIGMLTGSITTFFVKEKKTNHPTVEFIQNQLDRFDNLTYSEMKQLALLVNELKKEKINEHPVGYSSNALTKEEKQ</sequence>
<keyword evidence="11" id="KW-1185">Reference proteome</keyword>
<evidence type="ECO:0000256" key="3">
    <source>
        <dbReference type="ARBA" id="ARBA00022692"/>
    </source>
</evidence>